<keyword evidence="2 7" id="KW-0813">Transport</keyword>
<comment type="subcellular location">
    <subcellularLocation>
        <location evidence="1 7">Cell membrane</location>
        <topology evidence="1 7">Multi-pass membrane protein</topology>
    </subcellularLocation>
</comment>
<keyword evidence="3" id="KW-1003">Cell membrane</keyword>
<evidence type="ECO:0000256" key="6">
    <source>
        <dbReference type="ARBA" id="ARBA00023136"/>
    </source>
</evidence>
<feature type="transmembrane region" description="Helical" evidence="7">
    <location>
        <begin position="265"/>
        <end position="285"/>
    </location>
</feature>
<evidence type="ECO:0000313" key="10">
    <source>
        <dbReference type="Proteomes" id="UP000295008"/>
    </source>
</evidence>
<keyword evidence="4 7" id="KW-0812">Transmembrane</keyword>
<dbReference type="SUPFAM" id="SSF161098">
    <property type="entry name" value="MetI-like"/>
    <property type="match status" value="1"/>
</dbReference>
<comment type="caution">
    <text evidence="9">The sequence shown here is derived from an EMBL/GenBank/DDBJ whole genome shotgun (WGS) entry which is preliminary data.</text>
</comment>
<protein>
    <submittedName>
        <fullName evidence="9">Multiple sugar transport system permease protein</fullName>
    </submittedName>
</protein>
<dbReference type="CDD" id="cd06261">
    <property type="entry name" value="TM_PBP2"/>
    <property type="match status" value="1"/>
</dbReference>
<feature type="transmembrane region" description="Helical" evidence="7">
    <location>
        <begin position="214"/>
        <end position="235"/>
    </location>
</feature>
<feature type="transmembrane region" description="Helical" evidence="7">
    <location>
        <begin position="109"/>
        <end position="129"/>
    </location>
</feature>
<reference evidence="9 10" key="1">
    <citation type="submission" date="2019-03" db="EMBL/GenBank/DDBJ databases">
        <title>Genomic Encyclopedia of Type Strains, Phase IV (KMG-IV): sequencing the most valuable type-strain genomes for metagenomic binning, comparative biology and taxonomic classification.</title>
        <authorList>
            <person name="Goeker M."/>
        </authorList>
    </citation>
    <scope>NUCLEOTIDE SEQUENCE [LARGE SCALE GENOMIC DNA]</scope>
    <source>
        <strain evidence="9 10">LX-B</strain>
    </source>
</reference>
<evidence type="ECO:0000256" key="3">
    <source>
        <dbReference type="ARBA" id="ARBA00022475"/>
    </source>
</evidence>
<dbReference type="GO" id="GO:0005886">
    <property type="term" value="C:plasma membrane"/>
    <property type="evidence" value="ECO:0007669"/>
    <property type="project" value="UniProtKB-SubCell"/>
</dbReference>
<feature type="transmembrane region" description="Helical" evidence="7">
    <location>
        <begin position="12"/>
        <end position="39"/>
    </location>
</feature>
<keyword evidence="5 7" id="KW-1133">Transmembrane helix</keyword>
<evidence type="ECO:0000256" key="2">
    <source>
        <dbReference type="ARBA" id="ARBA00022448"/>
    </source>
</evidence>
<dbReference type="Gene3D" id="1.10.3720.10">
    <property type="entry name" value="MetI-like"/>
    <property type="match status" value="1"/>
</dbReference>
<keyword evidence="9" id="KW-0762">Sugar transport</keyword>
<dbReference type="OrthoDB" id="9788108at2"/>
<comment type="similarity">
    <text evidence="7">Belongs to the binding-protein-dependent transport system permease family.</text>
</comment>
<feature type="transmembrane region" description="Helical" evidence="7">
    <location>
        <begin position="162"/>
        <end position="181"/>
    </location>
</feature>
<dbReference type="AlphaFoldDB" id="A0A4R1SBR6"/>
<sequence>MRRTKLQRHNAVTAYLFLTPAILGLLFLTILPTLGVIGISLTDWSGLEPPAFIGLANYLEIFTSDFYFQSSVVATLYFAVGAVLTGIVYSFCMALMLNQPLPGRGVWRSILFLPYIVPVIGSSIVWSWMYEANFGVFNYVLNLLGFDKIQWLQDERMAMPSIILMMVWMSGNLIVIFLAGLQGVPKTYLEAVEVDGGNFWHKFRHVTVPMMSPVIFYNFLMSLIANLQVFVPAYAMTKGGPSDSTLFMVYLIYREGFMRNNFGHASALSVLFFLFIAALTAFIFATSRFWTFYQSE</sequence>
<dbReference type="Proteomes" id="UP000295008">
    <property type="component" value="Unassembled WGS sequence"/>
</dbReference>
<dbReference type="GO" id="GO:0055085">
    <property type="term" value="P:transmembrane transport"/>
    <property type="evidence" value="ECO:0007669"/>
    <property type="project" value="InterPro"/>
</dbReference>
<dbReference type="InterPro" id="IPR051393">
    <property type="entry name" value="ABC_transporter_permease"/>
</dbReference>
<accession>A0A4R1SBR6</accession>
<evidence type="ECO:0000256" key="1">
    <source>
        <dbReference type="ARBA" id="ARBA00004651"/>
    </source>
</evidence>
<evidence type="ECO:0000256" key="4">
    <source>
        <dbReference type="ARBA" id="ARBA00022692"/>
    </source>
</evidence>
<feature type="transmembrane region" description="Helical" evidence="7">
    <location>
        <begin position="76"/>
        <end position="97"/>
    </location>
</feature>
<evidence type="ECO:0000256" key="5">
    <source>
        <dbReference type="ARBA" id="ARBA00022989"/>
    </source>
</evidence>
<keyword evidence="6 7" id="KW-0472">Membrane</keyword>
<name>A0A4R1SBR6_HYDET</name>
<dbReference type="PANTHER" id="PTHR30193:SF1">
    <property type="entry name" value="ABC TRANSPORTER PERMEASE PROTEIN YESP-RELATED"/>
    <property type="match status" value="1"/>
</dbReference>
<dbReference type="PANTHER" id="PTHR30193">
    <property type="entry name" value="ABC TRANSPORTER PERMEASE PROTEIN"/>
    <property type="match status" value="1"/>
</dbReference>
<dbReference type="RefSeq" id="WP_132012639.1">
    <property type="nucleotide sequence ID" value="NZ_SLUN01000002.1"/>
</dbReference>
<feature type="domain" description="ABC transmembrane type-1" evidence="8">
    <location>
        <begin position="72"/>
        <end position="283"/>
    </location>
</feature>
<dbReference type="PROSITE" id="PS50928">
    <property type="entry name" value="ABC_TM1"/>
    <property type="match status" value="1"/>
</dbReference>
<organism evidence="9 10">
    <name type="scientific">Hydrogenispora ethanolica</name>
    <dbReference type="NCBI Taxonomy" id="1082276"/>
    <lineage>
        <taxon>Bacteria</taxon>
        <taxon>Bacillati</taxon>
        <taxon>Bacillota</taxon>
        <taxon>Hydrogenispora</taxon>
    </lineage>
</organism>
<evidence type="ECO:0000259" key="8">
    <source>
        <dbReference type="PROSITE" id="PS50928"/>
    </source>
</evidence>
<dbReference type="InterPro" id="IPR035906">
    <property type="entry name" value="MetI-like_sf"/>
</dbReference>
<evidence type="ECO:0000313" key="9">
    <source>
        <dbReference type="EMBL" id="TCL76460.1"/>
    </source>
</evidence>
<dbReference type="Pfam" id="PF00528">
    <property type="entry name" value="BPD_transp_1"/>
    <property type="match status" value="1"/>
</dbReference>
<dbReference type="InterPro" id="IPR000515">
    <property type="entry name" value="MetI-like"/>
</dbReference>
<gene>
    <name evidence="9" type="ORF">EDC14_1002219</name>
</gene>
<dbReference type="EMBL" id="SLUN01000002">
    <property type="protein sequence ID" value="TCL76460.1"/>
    <property type="molecule type" value="Genomic_DNA"/>
</dbReference>
<proteinExistence type="inferred from homology"/>
<keyword evidence="10" id="KW-1185">Reference proteome</keyword>
<evidence type="ECO:0000256" key="7">
    <source>
        <dbReference type="RuleBase" id="RU363032"/>
    </source>
</evidence>